<dbReference type="PROSITE" id="PS00678">
    <property type="entry name" value="WD_REPEATS_1"/>
    <property type="match status" value="2"/>
</dbReference>
<dbReference type="SMART" id="SM00320">
    <property type="entry name" value="WD40"/>
    <property type="match status" value="12"/>
</dbReference>
<comment type="caution">
    <text evidence="4">The sequence shown here is derived from an EMBL/GenBank/DDBJ whole genome shotgun (WGS) entry which is preliminary data.</text>
</comment>
<evidence type="ECO:0000256" key="2">
    <source>
        <dbReference type="ARBA" id="ARBA00022737"/>
    </source>
</evidence>
<feature type="repeat" description="WD" evidence="3">
    <location>
        <begin position="409"/>
        <end position="450"/>
    </location>
</feature>
<sequence>MSIELEHAIGCNVEFKNVCHLHPNGKDYVKPLGGVVVVGDLNDPHEQAFLQGHDDFITCMAISHDGRLCATGQQGQNADVILWDLKIKQQMSCFQEQDHGIDALCFSHDDRLLFSCGDIVDQRVLVYDTSSGLIIAHSQLCPKPTLSMVSGGFVRDIKRRETHEYLAAACGGKSIAMWHLDTAKGELVPHLVSGAGKATRDFTCMTFLTDQEYLAAGTTTGDVAIVLMKNRTLQGFVPVCAGGVLSVVCVPGHQARLVVGGGDGTATITSGPTPMDMREERQIRLDGPLSSMSLSPDCGEVMAVSSSGSAFRIRCKDLSVKLHNQFSCGAMYDVAYPMGISDNFLTCGADGLVTLWDANDYSAKLRCPTKTRAYPTAVAGSEDIFIAGCSDGRLMAFDYQQGQNLWHVDNAHKGGVTSVKIASNVRFVVSGGAEGELRVWEMKSKEMVTHLKEHVGRVNDLKLFPNDQYAISVSRDRCLLTWDLRTEKRLTAHRERHGGINCLAVASDQTTVITAGQEKTLTYWDLRTADPVRTIELDEEVYSVSLSPDDGLLATAGTGMVVKVWDVKAGAERSRGTGHSRAVQKLSFSPDGKQLVSVGFDHSIFVWNCYA</sequence>
<dbReference type="EMBL" id="CAUYUJ010014516">
    <property type="protein sequence ID" value="CAK0842330.1"/>
    <property type="molecule type" value="Genomic_DNA"/>
</dbReference>
<organism evidence="4 5">
    <name type="scientific">Prorocentrum cordatum</name>
    <dbReference type="NCBI Taxonomy" id="2364126"/>
    <lineage>
        <taxon>Eukaryota</taxon>
        <taxon>Sar</taxon>
        <taxon>Alveolata</taxon>
        <taxon>Dinophyceae</taxon>
        <taxon>Prorocentrales</taxon>
        <taxon>Prorocentraceae</taxon>
        <taxon>Prorocentrum</taxon>
    </lineage>
</organism>
<evidence type="ECO:0000256" key="3">
    <source>
        <dbReference type="PROSITE-ProRule" id="PRU00221"/>
    </source>
</evidence>
<evidence type="ECO:0000313" key="4">
    <source>
        <dbReference type="EMBL" id="CAK0842330.1"/>
    </source>
</evidence>
<gene>
    <name evidence="4" type="ORF">PCOR1329_LOCUS37236</name>
</gene>
<protein>
    <recommendedName>
        <fullName evidence="6">Guanine nucleotide-binding protein subunit beta-like protein</fullName>
    </recommendedName>
</protein>
<dbReference type="PROSITE" id="PS50082">
    <property type="entry name" value="WD_REPEATS_2"/>
    <property type="match status" value="5"/>
</dbReference>
<accession>A0ABN9TAH7</accession>
<feature type="repeat" description="WD" evidence="3">
    <location>
        <begin position="451"/>
        <end position="492"/>
    </location>
</feature>
<feature type="repeat" description="WD" evidence="3">
    <location>
        <begin position="576"/>
        <end position="611"/>
    </location>
</feature>
<feature type="repeat" description="WD" evidence="3">
    <location>
        <begin position="541"/>
        <end position="575"/>
    </location>
</feature>
<dbReference type="InterPro" id="IPR050630">
    <property type="entry name" value="WD_repeat_EMAP"/>
</dbReference>
<dbReference type="InterPro" id="IPR019775">
    <property type="entry name" value="WD40_repeat_CS"/>
</dbReference>
<name>A0ABN9TAH7_9DINO</name>
<evidence type="ECO:0000256" key="1">
    <source>
        <dbReference type="ARBA" id="ARBA00022574"/>
    </source>
</evidence>
<dbReference type="Pfam" id="PF00400">
    <property type="entry name" value="WD40"/>
    <property type="match status" value="7"/>
</dbReference>
<dbReference type="Proteomes" id="UP001189429">
    <property type="component" value="Unassembled WGS sequence"/>
</dbReference>
<feature type="repeat" description="WD" evidence="3">
    <location>
        <begin position="493"/>
        <end position="534"/>
    </location>
</feature>
<proteinExistence type="predicted"/>
<keyword evidence="5" id="KW-1185">Reference proteome</keyword>
<dbReference type="PROSITE" id="PS50294">
    <property type="entry name" value="WD_REPEATS_REGION"/>
    <property type="match status" value="3"/>
</dbReference>
<keyword evidence="1 3" id="KW-0853">WD repeat</keyword>
<keyword evidence="2" id="KW-0677">Repeat</keyword>
<dbReference type="SUPFAM" id="SSF50978">
    <property type="entry name" value="WD40 repeat-like"/>
    <property type="match status" value="2"/>
</dbReference>
<reference evidence="4" key="1">
    <citation type="submission" date="2023-10" db="EMBL/GenBank/DDBJ databases">
        <authorList>
            <person name="Chen Y."/>
            <person name="Shah S."/>
            <person name="Dougan E. K."/>
            <person name="Thang M."/>
            <person name="Chan C."/>
        </authorList>
    </citation>
    <scope>NUCLEOTIDE SEQUENCE [LARGE SCALE GENOMIC DNA]</scope>
</reference>
<dbReference type="Gene3D" id="2.130.10.10">
    <property type="entry name" value="YVTN repeat-like/Quinoprotein amine dehydrogenase"/>
    <property type="match status" value="3"/>
</dbReference>
<evidence type="ECO:0008006" key="6">
    <source>
        <dbReference type="Google" id="ProtNLM"/>
    </source>
</evidence>
<dbReference type="InterPro" id="IPR036322">
    <property type="entry name" value="WD40_repeat_dom_sf"/>
</dbReference>
<dbReference type="InterPro" id="IPR001680">
    <property type="entry name" value="WD40_rpt"/>
</dbReference>
<dbReference type="PANTHER" id="PTHR13720">
    <property type="entry name" value="WD-40 REPEAT PROTEIN"/>
    <property type="match status" value="1"/>
</dbReference>
<evidence type="ECO:0000313" key="5">
    <source>
        <dbReference type="Proteomes" id="UP001189429"/>
    </source>
</evidence>
<dbReference type="CDD" id="cd00200">
    <property type="entry name" value="WD40"/>
    <property type="match status" value="1"/>
</dbReference>
<dbReference type="InterPro" id="IPR015943">
    <property type="entry name" value="WD40/YVTN_repeat-like_dom_sf"/>
</dbReference>
<dbReference type="PANTHER" id="PTHR13720:SF39">
    <property type="entry name" value="F-BOX DOMAIN-CONTAINING PROTEIN"/>
    <property type="match status" value="1"/>
</dbReference>